<name>A0A182JLV9_ANOAO</name>
<accession>A0A182JLV9</accession>
<proteinExistence type="inferred from homology"/>
<feature type="domain" description="Ionotropic glutamate receptor C-terminal" evidence="9">
    <location>
        <begin position="347"/>
        <end position="599"/>
    </location>
</feature>
<comment type="subcellular location">
    <subcellularLocation>
        <location evidence="1">Cell membrane</location>
        <topology evidence="1">Multi-pass membrane protein</topology>
    </subcellularLocation>
</comment>
<evidence type="ECO:0000313" key="10">
    <source>
        <dbReference type="EnsemblMetazoa" id="AATE020506-PA.1"/>
    </source>
</evidence>
<dbReference type="GO" id="GO:0015276">
    <property type="term" value="F:ligand-gated monoatomic ion channel activity"/>
    <property type="evidence" value="ECO:0007669"/>
    <property type="project" value="InterPro"/>
</dbReference>
<dbReference type="SUPFAM" id="SSF53850">
    <property type="entry name" value="Periplasmic binding protein-like II"/>
    <property type="match status" value="1"/>
</dbReference>
<dbReference type="VEuPathDB" id="VectorBase:AATE020506"/>
<evidence type="ECO:0000256" key="4">
    <source>
        <dbReference type="ARBA" id="ARBA00022692"/>
    </source>
</evidence>
<dbReference type="GO" id="GO:0050906">
    <property type="term" value="P:detection of stimulus involved in sensory perception"/>
    <property type="evidence" value="ECO:0007669"/>
    <property type="project" value="UniProtKB-ARBA"/>
</dbReference>
<protein>
    <recommendedName>
        <fullName evidence="9">Ionotropic glutamate receptor C-terminal domain-containing protein</fullName>
    </recommendedName>
</protein>
<dbReference type="STRING" id="41427.A0A182JLV9"/>
<reference evidence="10" key="1">
    <citation type="submission" date="2022-08" db="UniProtKB">
        <authorList>
            <consortium name="EnsemblMetazoa"/>
        </authorList>
    </citation>
    <scope>IDENTIFICATION</scope>
    <source>
        <strain evidence="10">EBRO</strain>
    </source>
</reference>
<dbReference type="InterPro" id="IPR052192">
    <property type="entry name" value="Insect_Ionotropic_Sensory_Rcpt"/>
</dbReference>
<evidence type="ECO:0000256" key="8">
    <source>
        <dbReference type="ARBA" id="ARBA00023180"/>
    </source>
</evidence>
<dbReference type="Gene3D" id="3.40.190.10">
    <property type="entry name" value="Periplasmic binding protein-like II"/>
    <property type="match status" value="1"/>
</dbReference>
<evidence type="ECO:0000256" key="5">
    <source>
        <dbReference type="ARBA" id="ARBA00022989"/>
    </source>
</evidence>
<dbReference type="GO" id="GO:0005886">
    <property type="term" value="C:plasma membrane"/>
    <property type="evidence" value="ECO:0007669"/>
    <property type="project" value="UniProtKB-SubCell"/>
</dbReference>
<keyword evidence="8" id="KW-0325">Glycoprotein</keyword>
<comment type="similarity">
    <text evidence="2">Belongs to the glutamate-gated ion channel (TC 1.A.10.1) family.</text>
</comment>
<keyword evidence="5" id="KW-1133">Transmembrane helix</keyword>
<dbReference type="Gene3D" id="1.10.287.70">
    <property type="match status" value="1"/>
</dbReference>
<evidence type="ECO:0000259" key="9">
    <source>
        <dbReference type="Pfam" id="PF00060"/>
    </source>
</evidence>
<evidence type="ECO:0000256" key="7">
    <source>
        <dbReference type="ARBA" id="ARBA00023170"/>
    </source>
</evidence>
<evidence type="ECO:0000256" key="1">
    <source>
        <dbReference type="ARBA" id="ARBA00004651"/>
    </source>
</evidence>
<dbReference type="EnsemblMetazoa" id="AATE020506-RA">
    <property type="protein sequence ID" value="AATE020506-PA.1"/>
    <property type="gene ID" value="AATE020506"/>
</dbReference>
<keyword evidence="7" id="KW-0675">Receptor</keyword>
<keyword evidence="3" id="KW-1003">Cell membrane</keyword>
<sequence>MVICCFGSACSQWIDGVGALAVDYYRARDVKSVTVFSCWSLSDRYKFFGKLSRDAGMMVQFAPGAEGTRFREVRPNRLSKGGMLVDASCDSVLNEMSQMGRELNKLLLSNLFWLFVENPSVTADRTAEGLPREMYELYNDRFHPLETMPYTNVVIGLRNAAADNWTLVEVYKPHRNARLTTELIVAGYEPGCDGEKLLRKRLSVLRGQHAAKRRNLQGYSMPCGTVITAPDYFKGMDNRNDVHDLFTKANFPFIRELMYDMNFTLNMIMVDKVGYKQNDTFSGLMGKFKNRSVELGCMGTLMRTERLEVADFMVVTLIIQSSIIFRQPPLSIVSNIFELPFSVGVWLSCVALMAVYWISMVALRCFGRVEQYSPIESLMYLIGIMCQRGYDLAPHFNGTRLLMFSFQLTSFFIITSYSASIVALLQSPSRAITTVGDLVRSPLKAGVMDTSYGRVYYQETQDPDVQELYRRKIRPHGDRSFIQPEEGIARVKNEMYAFEAEVNAAYKMIKETFAPQEVCKLQELEAIKLPPFGVPIVKGSKYRELVRQRLMRQREVGIIKRFNIIWIHQKPQCENPTAGYTSVGWVEMRYLYVFLGVGFLAALLVLAVERTWHKEQLVWAKRAENIIKAKKVAAKN</sequence>
<evidence type="ECO:0000256" key="3">
    <source>
        <dbReference type="ARBA" id="ARBA00022475"/>
    </source>
</evidence>
<dbReference type="InterPro" id="IPR001320">
    <property type="entry name" value="Iontro_rcpt_C"/>
</dbReference>
<dbReference type="Pfam" id="PF00060">
    <property type="entry name" value="Lig_chan"/>
    <property type="match status" value="1"/>
</dbReference>
<keyword evidence="4" id="KW-0812">Transmembrane</keyword>
<evidence type="ECO:0000256" key="6">
    <source>
        <dbReference type="ARBA" id="ARBA00023136"/>
    </source>
</evidence>
<dbReference type="PANTHER" id="PTHR42643">
    <property type="entry name" value="IONOTROPIC RECEPTOR 20A-RELATED"/>
    <property type="match status" value="1"/>
</dbReference>
<dbReference type="PANTHER" id="PTHR42643:SF39">
    <property type="entry name" value="IONOTROPIC RECEPTOR 56A-RELATED"/>
    <property type="match status" value="1"/>
</dbReference>
<keyword evidence="6" id="KW-0472">Membrane</keyword>
<organism evidence="10">
    <name type="scientific">Anopheles atroparvus</name>
    <name type="common">European mosquito</name>
    <dbReference type="NCBI Taxonomy" id="41427"/>
    <lineage>
        <taxon>Eukaryota</taxon>
        <taxon>Metazoa</taxon>
        <taxon>Ecdysozoa</taxon>
        <taxon>Arthropoda</taxon>
        <taxon>Hexapoda</taxon>
        <taxon>Insecta</taxon>
        <taxon>Pterygota</taxon>
        <taxon>Neoptera</taxon>
        <taxon>Endopterygota</taxon>
        <taxon>Diptera</taxon>
        <taxon>Nematocera</taxon>
        <taxon>Culicoidea</taxon>
        <taxon>Culicidae</taxon>
        <taxon>Anophelinae</taxon>
        <taxon>Anopheles</taxon>
    </lineage>
</organism>
<evidence type="ECO:0000256" key="2">
    <source>
        <dbReference type="ARBA" id="ARBA00008685"/>
    </source>
</evidence>
<dbReference type="AlphaFoldDB" id="A0A182JLV9"/>